<evidence type="ECO:0000256" key="4">
    <source>
        <dbReference type="PROSITE-ProRule" id="PRU00284"/>
    </source>
</evidence>
<dbReference type="Gene3D" id="3.10.105.10">
    <property type="entry name" value="Dipeptide-binding Protein, Domain 3"/>
    <property type="match status" value="1"/>
</dbReference>
<dbReference type="Gene3D" id="3.90.76.10">
    <property type="entry name" value="Dipeptide-binding Protein, Domain 1"/>
    <property type="match status" value="1"/>
</dbReference>
<dbReference type="PROSITE" id="PS50111">
    <property type="entry name" value="CHEMOTAXIS_TRANSDUC_2"/>
    <property type="match status" value="1"/>
</dbReference>
<dbReference type="SUPFAM" id="SSF53850">
    <property type="entry name" value="Periplasmic binding protein-like II"/>
    <property type="match status" value="1"/>
</dbReference>
<dbReference type="InterPro" id="IPR004089">
    <property type="entry name" value="MCPsignal_dom"/>
</dbReference>
<evidence type="ECO:0000256" key="1">
    <source>
        <dbReference type="ARBA" id="ARBA00005695"/>
    </source>
</evidence>
<evidence type="ECO:0000256" key="3">
    <source>
        <dbReference type="ARBA" id="ARBA00022729"/>
    </source>
</evidence>
<reference evidence="7" key="1">
    <citation type="journal article" date="2020" name="mSystems">
        <title>Genome- and Community-Level Interaction Insights into Carbon Utilization and Element Cycling Functions of Hydrothermarchaeota in Hydrothermal Sediment.</title>
        <authorList>
            <person name="Zhou Z."/>
            <person name="Liu Y."/>
            <person name="Xu W."/>
            <person name="Pan J."/>
            <person name="Luo Z.H."/>
            <person name="Li M."/>
        </authorList>
    </citation>
    <scope>NUCLEOTIDE SEQUENCE [LARGE SCALE GENOMIC DNA]</scope>
    <source>
        <strain evidence="7">HyVt-102</strain>
    </source>
</reference>
<feature type="domain" description="Methyl-accepting transducer" evidence="6">
    <location>
        <begin position="197"/>
        <end position="395"/>
    </location>
</feature>
<dbReference type="PANTHER" id="PTHR30290:SF9">
    <property type="entry name" value="OLIGOPEPTIDE-BINDING PROTEIN APPA"/>
    <property type="match status" value="1"/>
</dbReference>
<feature type="coiled-coil region" evidence="5">
    <location>
        <begin position="218"/>
        <end position="252"/>
    </location>
</feature>
<evidence type="ECO:0000313" key="7">
    <source>
        <dbReference type="EMBL" id="HDI83492.1"/>
    </source>
</evidence>
<dbReference type="Pfam" id="PF00496">
    <property type="entry name" value="SBP_bac_5"/>
    <property type="match status" value="1"/>
</dbReference>
<keyword evidence="4" id="KW-0807">Transducer</keyword>
<comment type="caution">
    <text evidence="7">The sequence shown here is derived from an EMBL/GenBank/DDBJ whole genome shotgun (WGS) entry which is preliminary data.</text>
</comment>
<dbReference type="GO" id="GO:0007165">
    <property type="term" value="P:signal transduction"/>
    <property type="evidence" value="ECO:0007669"/>
    <property type="project" value="UniProtKB-KW"/>
</dbReference>
<proteinExistence type="inferred from homology"/>
<gene>
    <name evidence="7" type="ORF">ENF18_06855</name>
</gene>
<dbReference type="Gene3D" id="3.40.190.10">
    <property type="entry name" value="Periplasmic binding protein-like II"/>
    <property type="match status" value="1"/>
</dbReference>
<dbReference type="GO" id="GO:1904680">
    <property type="term" value="F:peptide transmembrane transporter activity"/>
    <property type="evidence" value="ECO:0007669"/>
    <property type="project" value="TreeGrafter"/>
</dbReference>
<feature type="non-terminal residue" evidence="7">
    <location>
        <position position="1"/>
    </location>
</feature>
<comment type="similarity">
    <text evidence="1">Belongs to the bacterial solute-binding protein 5 family.</text>
</comment>
<dbReference type="Gene3D" id="1.10.287.950">
    <property type="entry name" value="Methyl-accepting chemotaxis protein"/>
    <property type="match status" value="2"/>
</dbReference>
<dbReference type="InterPro" id="IPR000914">
    <property type="entry name" value="SBP_5_dom"/>
</dbReference>
<keyword evidence="5" id="KW-0175">Coiled coil</keyword>
<name>A0A7C0VBB3_UNCW3</name>
<dbReference type="InterPro" id="IPR039424">
    <property type="entry name" value="SBP_5"/>
</dbReference>
<accession>A0A7C0VBB3</accession>
<evidence type="ECO:0000256" key="2">
    <source>
        <dbReference type="ARBA" id="ARBA00022448"/>
    </source>
</evidence>
<dbReference type="PANTHER" id="PTHR30290">
    <property type="entry name" value="PERIPLASMIC BINDING COMPONENT OF ABC TRANSPORTER"/>
    <property type="match status" value="1"/>
</dbReference>
<dbReference type="SUPFAM" id="SSF58104">
    <property type="entry name" value="Methyl-accepting chemotaxis protein (MCP) signaling domain"/>
    <property type="match status" value="2"/>
</dbReference>
<protein>
    <recommendedName>
        <fullName evidence="6">Methyl-accepting transducer domain-containing protein</fullName>
    </recommendedName>
</protein>
<feature type="non-terminal residue" evidence="7">
    <location>
        <position position="840"/>
    </location>
</feature>
<evidence type="ECO:0000256" key="5">
    <source>
        <dbReference type="SAM" id="Coils"/>
    </source>
</evidence>
<dbReference type="EMBL" id="DQWE01000325">
    <property type="protein sequence ID" value="HDI83492.1"/>
    <property type="molecule type" value="Genomic_DNA"/>
</dbReference>
<evidence type="ECO:0000259" key="6">
    <source>
        <dbReference type="PROSITE" id="PS50111"/>
    </source>
</evidence>
<organism evidence="7">
    <name type="scientific">candidate division WOR-3 bacterium</name>
    <dbReference type="NCBI Taxonomy" id="2052148"/>
    <lineage>
        <taxon>Bacteria</taxon>
        <taxon>Bacteria division WOR-3</taxon>
    </lineage>
</organism>
<dbReference type="Proteomes" id="UP000885847">
    <property type="component" value="Unassembled WGS sequence"/>
</dbReference>
<sequence length="840" mass="95265">KAYHAGEGGKGFEIVARELGEFTKKSIALVEDIMETIKTLKEESILVREHFKKFEEPIQKLEKGVASLNDGIEYIKESFKSIEEYSKLVGEEGEKQDRMRAELQRFTGELSTLSQKLLLNSSRANFITGQKITMGEILSFLFEQLRNTSGNETLEGIAKKKFVAHLIILSSLIDIIITELSSIDVSKMRQSLKLKGIDRLKEIIVRQENLSKEIALYADEAIGAAKQLGENLEKMEEMNKSLLEKIEEIDKSLQRVIEGFNQLRKQGRDTVSATENLRILSLYAKLEAVRAEDENLLVIVEQMAELSSQFKSASREIEDFVKGIKESIFSTNEGISEMGAYVGETGKNLLQSEQLLSEAEEGISYITSISNELIDTINQQKEITDSFLGTITRISSEMESNIRIYSDLQSGLREEKGEVGALTSLLPFREFHIPEKTFTLYLNSDGDPINLDPAYIGDATSNFFVNQLYRGLFEFGFSARVYATLPEFVKISENGRRISIRLKRGIKAHNNSLITAEDVVFSFKRVMNSPNAVFFEAVEDIKVIDNFTFEISLKYPYIPLFSNLATIAGSIIPQDAGNLDLHPIGIGPYRFVEWQKGKEFRLERFSEYTGGSGYADEIVIKIIPDNDEVIERFKAGELDIVSLGLSSIPKLEKDPELKARMIRVNSLDIQYFGFCFNKIDETPFKDVRVRRAMSYMIDREKYLEILYMGHGIPAKGLFPPGLDTYNPSLRGYEYNPEKAKELLREAGYPDGLPDKYYLDISSSKVNIRRAEVLADQFKQFGINLEIRTRPWGEFLDFVHRGEAIMFLLGWNTDNGDPDNFLFPLFHSKSIGEGGNSTYYS</sequence>
<keyword evidence="2" id="KW-0813">Transport</keyword>
<dbReference type="AlphaFoldDB" id="A0A7C0VBB3"/>
<dbReference type="GO" id="GO:0015833">
    <property type="term" value="P:peptide transport"/>
    <property type="evidence" value="ECO:0007669"/>
    <property type="project" value="TreeGrafter"/>
</dbReference>
<keyword evidence="3" id="KW-0732">Signal</keyword>
<dbReference type="GO" id="GO:0016020">
    <property type="term" value="C:membrane"/>
    <property type="evidence" value="ECO:0007669"/>
    <property type="project" value="InterPro"/>
</dbReference>